<gene>
    <name evidence="2" type="ORF">HZH68_000935</name>
</gene>
<name>A0A834NUK0_VESGE</name>
<feature type="compositionally biased region" description="Low complexity" evidence="1">
    <location>
        <begin position="8"/>
        <end position="25"/>
    </location>
</feature>
<evidence type="ECO:0000313" key="2">
    <source>
        <dbReference type="EMBL" id="KAF7418282.1"/>
    </source>
</evidence>
<reference evidence="2" key="1">
    <citation type="journal article" date="2020" name="G3 (Bethesda)">
        <title>High-Quality Assemblies for Three Invasive Social Wasps from the &lt;i&gt;Vespula&lt;/i&gt; Genus.</title>
        <authorList>
            <person name="Harrop T.W.R."/>
            <person name="Guhlin J."/>
            <person name="McLaughlin G.M."/>
            <person name="Permina E."/>
            <person name="Stockwell P."/>
            <person name="Gilligan J."/>
            <person name="Le Lec M.F."/>
            <person name="Gruber M.A.M."/>
            <person name="Quinn O."/>
            <person name="Lovegrove M."/>
            <person name="Duncan E.J."/>
            <person name="Remnant E.J."/>
            <person name="Van Eeckhoven J."/>
            <person name="Graham B."/>
            <person name="Knapp R.A."/>
            <person name="Langford K.W."/>
            <person name="Kronenberg Z."/>
            <person name="Press M.O."/>
            <person name="Eacker S.M."/>
            <person name="Wilson-Rankin E.E."/>
            <person name="Purcell J."/>
            <person name="Lester P.J."/>
            <person name="Dearden P.K."/>
        </authorList>
    </citation>
    <scope>NUCLEOTIDE SEQUENCE</scope>
    <source>
        <strain evidence="2">Linc-1</strain>
    </source>
</reference>
<feature type="region of interest" description="Disordered" evidence="1">
    <location>
        <begin position="1"/>
        <end position="32"/>
    </location>
</feature>
<organism evidence="2 3">
    <name type="scientific">Vespula germanica</name>
    <name type="common">German yellow jacket</name>
    <name type="synonym">Paravespula germanica</name>
    <dbReference type="NCBI Taxonomy" id="30212"/>
    <lineage>
        <taxon>Eukaryota</taxon>
        <taxon>Metazoa</taxon>
        <taxon>Ecdysozoa</taxon>
        <taxon>Arthropoda</taxon>
        <taxon>Hexapoda</taxon>
        <taxon>Insecta</taxon>
        <taxon>Pterygota</taxon>
        <taxon>Neoptera</taxon>
        <taxon>Endopterygota</taxon>
        <taxon>Hymenoptera</taxon>
        <taxon>Apocrita</taxon>
        <taxon>Aculeata</taxon>
        <taxon>Vespoidea</taxon>
        <taxon>Vespidae</taxon>
        <taxon>Vespinae</taxon>
        <taxon>Vespula</taxon>
    </lineage>
</organism>
<keyword evidence="3" id="KW-1185">Reference proteome</keyword>
<dbReference type="AlphaFoldDB" id="A0A834NUK0"/>
<feature type="region of interest" description="Disordered" evidence="1">
    <location>
        <begin position="107"/>
        <end position="131"/>
    </location>
</feature>
<comment type="caution">
    <text evidence="2">The sequence shown here is derived from an EMBL/GenBank/DDBJ whole genome shotgun (WGS) entry which is preliminary data.</text>
</comment>
<protein>
    <submittedName>
        <fullName evidence="2">Uncharacterized protein</fullName>
    </submittedName>
</protein>
<feature type="compositionally biased region" description="Basic residues" evidence="1">
    <location>
        <begin position="107"/>
        <end position="128"/>
    </location>
</feature>
<evidence type="ECO:0000313" key="3">
    <source>
        <dbReference type="Proteomes" id="UP000617340"/>
    </source>
</evidence>
<dbReference type="EMBL" id="JACSDZ010000001">
    <property type="protein sequence ID" value="KAF7418282.1"/>
    <property type="molecule type" value="Genomic_DNA"/>
</dbReference>
<dbReference type="Proteomes" id="UP000617340">
    <property type="component" value="Unassembled WGS sequence"/>
</dbReference>
<evidence type="ECO:0000256" key="1">
    <source>
        <dbReference type="SAM" id="MobiDB-lite"/>
    </source>
</evidence>
<sequence length="223" mass="24790">MGLASSNAATAAATAVEAAAGTAAEAPPPTVGRSRVTILKSSSNLQPSSTRNDEIGRNRKSVNFKRSLWSNAYSSLLGLLLSEKAKNIAPIARHSVRAPVLSDLHRPKKVTKRCTQRRSPRTSHRSSPRRREFSAYIKNEERKMYDIDSLKTRRKTRVKRLLLWQTNFPASCLALSCKQRQSFLEFSIRAFTVPLVRFPEAIAVTSDGMSWVFEGGEDRSVEG</sequence>
<proteinExistence type="predicted"/>
<accession>A0A834NUK0</accession>